<gene>
    <name evidence="2" type="ORF">PGRI_081060</name>
</gene>
<name>A0A135LV60_PENPA</name>
<dbReference type="EMBL" id="LHQR01000020">
    <property type="protein sequence ID" value="KXG52850.1"/>
    <property type="molecule type" value="Genomic_DNA"/>
</dbReference>
<feature type="region of interest" description="Disordered" evidence="1">
    <location>
        <begin position="58"/>
        <end position="151"/>
    </location>
</feature>
<evidence type="ECO:0000313" key="3">
    <source>
        <dbReference type="Proteomes" id="UP000070168"/>
    </source>
</evidence>
<dbReference type="RefSeq" id="XP_040651385.1">
    <property type="nucleotide sequence ID" value="XM_040795820.1"/>
</dbReference>
<keyword evidence="3" id="KW-1185">Reference proteome</keyword>
<dbReference type="AlphaFoldDB" id="A0A135LV60"/>
<reference evidence="2 3" key="1">
    <citation type="journal article" date="2016" name="BMC Genomics">
        <title>Genome sequencing and secondary metabolism of the postharvest pathogen Penicillium griseofulvum.</title>
        <authorList>
            <person name="Banani H."/>
            <person name="Marcet-Houben M."/>
            <person name="Ballester A.R."/>
            <person name="Abbruscato P."/>
            <person name="Gonzalez-Candelas L."/>
            <person name="Gabaldon T."/>
            <person name="Spadaro D."/>
        </authorList>
    </citation>
    <scope>NUCLEOTIDE SEQUENCE [LARGE SCALE GENOMIC DNA]</scope>
    <source>
        <strain evidence="2 3">PG3</strain>
    </source>
</reference>
<dbReference type="STRING" id="5078.A0A135LV60"/>
<feature type="compositionally biased region" description="Polar residues" evidence="1">
    <location>
        <begin position="58"/>
        <end position="77"/>
    </location>
</feature>
<dbReference type="GeneID" id="63711120"/>
<sequence>MFNPINEVSILTSVKNIPDSVSSLIDMPNSTLLIRAIPRITFRNTSCTTPLARFYANSTQSPQVSDPASTSPESQAINKARGLKGRRSDPAGSTQSPISPSNQRDLAGETHEGDEPTSPGAQIKNDPSMSTEEKRKNVERAGQMPMGPEDR</sequence>
<dbReference type="OrthoDB" id="4765225at2759"/>
<proteinExistence type="predicted"/>
<feature type="compositionally biased region" description="Polar residues" evidence="1">
    <location>
        <begin position="91"/>
        <end position="104"/>
    </location>
</feature>
<accession>A0A135LV60</accession>
<comment type="caution">
    <text evidence="2">The sequence shown here is derived from an EMBL/GenBank/DDBJ whole genome shotgun (WGS) entry which is preliminary data.</text>
</comment>
<organism evidence="2 3">
    <name type="scientific">Penicillium patulum</name>
    <name type="common">Penicillium griseofulvum</name>
    <dbReference type="NCBI Taxonomy" id="5078"/>
    <lineage>
        <taxon>Eukaryota</taxon>
        <taxon>Fungi</taxon>
        <taxon>Dikarya</taxon>
        <taxon>Ascomycota</taxon>
        <taxon>Pezizomycotina</taxon>
        <taxon>Eurotiomycetes</taxon>
        <taxon>Eurotiomycetidae</taxon>
        <taxon>Eurotiales</taxon>
        <taxon>Aspergillaceae</taxon>
        <taxon>Penicillium</taxon>
    </lineage>
</organism>
<evidence type="ECO:0000256" key="1">
    <source>
        <dbReference type="SAM" id="MobiDB-lite"/>
    </source>
</evidence>
<evidence type="ECO:0000313" key="2">
    <source>
        <dbReference type="EMBL" id="KXG52850.1"/>
    </source>
</evidence>
<dbReference type="OMA" id="TFRNTSC"/>
<protein>
    <submittedName>
        <fullName evidence="2">Uncharacterized protein</fullName>
    </submittedName>
</protein>
<dbReference type="Proteomes" id="UP000070168">
    <property type="component" value="Unassembled WGS sequence"/>
</dbReference>